<feature type="compositionally biased region" description="Basic and acidic residues" evidence="1">
    <location>
        <begin position="1"/>
        <end position="11"/>
    </location>
</feature>
<accession>A0AA38KZG1</accession>
<name>A0AA38KZG1_TAXCH</name>
<sequence length="59" mass="6409">PQHDEMQHGTKEIGTTEEEQEKDKGEPSGAPTSEHVGTEGASTSLDVEVHIPKSRHFGK</sequence>
<feature type="non-terminal residue" evidence="2">
    <location>
        <position position="1"/>
    </location>
</feature>
<protein>
    <submittedName>
        <fullName evidence="2">Uncharacterized protein</fullName>
    </submittedName>
</protein>
<dbReference type="EMBL" id="JAHRHJ020000008">
    <property type="protein sequence ID" value="KAH9307042.1"/>
    <property type="molecule type" value="Genomic_DNA"/>
</dbReference>
<evidence type="ECO:0000313" key="3">
    <source>
        <dbReference type="Proteomes" id="UP000824469"/>
    </source>
</evidence>
<gene>
    <name evidence="2" type="ORF">KI387_011446</name>
</gene>
<keyword evidence="3" id="KW-1185">Reference proteome</keyword>
<dbReference type="Proteomes" id="UP000824469">
    <property type="component" value="Unassembled WGS sequence"/>
</dbReference>
<reference evidence="2 3" key="1">
    <citation type="journal article" date="2021" name="Nat. Plants">
        <title>The Taxus genome provides insights into paclitaxel biosynthesis.</title>
        <authorList>
            <person name="Xiong X."/>
            <person name="Gou J."/>
            <person name="Liao Q."/>
            <person name="Li Y."/>
            <person name="Zhou Q."/>
            <person name="Bi G."/>
            <person name="Li C."/>
            <person name="Du R."/>
            <person name="Wang X."/>
            <person name="Sun T."/>
            <person name="Guo L."/>
            <person name="Liang H."/>
            <person name="Lu P."/>
            <person name="Wu Y."/>
            <person name="Zhang Z."/>
            <person name="Ro D.K."/>
            <person name="Shang Y."/>
            <person name="Huang S."/>
            <person name="Yan J."/>
        </authorList>
    </citation>
    <scope>NUCLEOTIDE SEQUENCE [LARGE SCALE GENOMIC DNA]</scope>
    <source>
        <strain evidence="2">Ta-2019</strain>
    </source>
</reference>
<evidence type="ECO:0000256" key="1">
    <source>
        <dbReference type="SAM" id="MobiDB-lite"/>
    </source>
</evidence>
<feature type="region of interest" description="Disordered" evidence="1">
    <location>
        <begin position="1"/>
        <end position="59"/>
    </location>
</feature>
<proteinExistence type="predicted"/>
<feature type="non-terminal residue" evidence="2">
    <location>
        <position position="59"/>
    </location>
</feature>
<comment type="caution">
    <text evidence="2">The sequence shown here is derived from an EMBL/GenBank/DDBJ whole genome shotgun (WGS) entry which is preliminary data.</text>
</comment>
<organism evidence="2 3">
    <name type="scientific">Taxus chinensis</name>
    <name type="common">Chinese yew</name>
    <name type="synonym">Taxus wallichiana var. chinensis</name>
    <dbReference type="NCBI Taxonomy" id="29808"/>
    <lineage>
        <taxon>Eukaryota</taxon>
        <taxon>Viridiplantae</taxon>
        <taxon>Streptophyta</taxon>
        <taxon>Embryophyta</taxon>
        <taxon>Tracheophyta</taxon>
        <taxon>Spermatophyta</taxon>
        <taxon>Pinopsida</taxon>
        <taxon>Pinidae</taxon>
        <taxon>Conifers II</taxon>
        <taxon>Cupressales</taxon>
        <taxon>Taxaceae</taxon>
        <taxon>Taxus</taxon>
    </lineage>
</organism>
<evidence type="ECO:0000313" key="2">
    <source>
        <dbReference type="EMBL" id="KAH9307042.1"/>
    </source>
</evidence>
<dbReference type="AlphaFoldDB" id="A0AA38KZG1"/>